<dbReference type="InterPro" id="IPR027417">
    <property type="entry name" value="P-loop_NTPase"/>
</dbReference>
<dbReference type="SUPFAM" id="SSF48452">
    <property type="entry name" value="TPR-like"/>
    <property type="match status" value="1"/>
</dbReference>
<evidence type="ECO:0000256" key="4">
    <source>
        <dbReference type="ARBA" id="ARBA00023163"/>
    </source>
</evidence>
<gene>
    <name evidence="8" type="ORF">JOE68_005697</name>
</gene>
<evidence type="ECO:0000256" key="5">
    <source>
        <dbReference type="PROSITE-ProRule" id="PRU01091"/>
    </source>
</evidence>
<feature type="compositionally biased region" description="Low complexity" evidence="6">
    <location>
        <begin position="276"/>
        <end position="329"/>
    </location>
</feature>
<feature type="DNA-binding region" description="OmpR/PhoB-type" evidence="5">
    <location>
        <begin position="1"/>
        <end position="97"/>
    </location>
</feature>
<dbReference type="InterPro" id="IPR016032">
    <property type="entry name" value="Sig_transdc_resp-reg_C-effctor"/>
</dbReference>
<dbReference type="InterPro" id="IPR003593">
    <property type="entry name" value="AAA+_ATPase"/>
</dbReference>
<dbReference type="Pfam" id="PF00486">
    <property type="entry name" value="Trans_reg_C"/>
    <property type="match status" value="1"/>
</dbReference>
<dbReference type="SMART" id="SM00862">
    <property type="entry name" value="Trans_reg_C"/>
    <property type="match status" value="1"/>
</dbReference>
<dbReference type="EMBL" id="JAFBCL010000001">
    <property type="protein sequence ID" value="MBM7814832.1"/>
    <property type="molecule type" value="Genomic_DNA"/>
</dbReference>
<keyword evidence="4" id="KW-0804">Transcription</keyword>
<dbReference type="RefSeq" id="WP_307819951.1">
    <property type="nucleotide sequence ID" value="NZ_JAFBCL010000001.1"/>
</dbReference>
<comment type="similarity">
    <text evidence="1">Belongs to the AfsR/DnrI/RedD regulatory family.</text>
</comment>
<proteinExistence type="inferred from homology"/>
<evidence type="ECO:0000313" key="9">
    <source>
        <dbReference type="Proteomes" id="UP001195724"/>
    </source>
</evidence>
<feature type="compositionally biased region" description="Pro residues" evidence="6">
    <location>
        <begin position="262"/>
        <end position="275"/>
    </location>
</feature>
<dbReference type="Pfam" id="PF03704">
    <property type="entry name" value="BTAD"/>
    <property type="match status" value="1"/>
</dbReference>
<dbReference type="Pfam" id="PF13191">
    <property type="entry name" value="AAA_16"/>
    <property type="match status" value="1"/>
</dbReference>
<evidence type="ECO:0000256" key="3">
    <source>
        <dbReference type="ARBA" id="ARBA00023125"/>
    </source>
</evidence>
<reference evidence="8 9" key="1">
    <citation type="submission" date="2021-01" db="EMBL/GenBank/DDBJ databases">
        <title>Sequencing the genomes of 1000 actinobacteria strains.</title>
        <authorList>
            <person name="Klenk H.-P."/>
        </authorList>
    </citation>
    <scope>NUCLEOTIDE SEQUENCE [LARGE SCALE GENOMIC DNA]</scope>
    <source>
        <strain evidence="8 9">DSM 44581</strain>
    </source>
</reference>
<dbReference type="PROSITE" id="PS51755">
    <property type="entry name" value="OMPR_PHOB"/>
    <property type="match status" value="1"/>
</dbReference>
<keyword evidence="2" id="KW-0805">Transcription regulation</keyword>
<dbReference type="InterPro" id="IPR005158">
    <property type="entry name" value="BTAD"/>
</dbReference>
<evidence type="ECO:0000256" key="2">
    <source>
        <dbReference type="ARBA" id="ARBA00023015"/>
    </source>
</evidence>
<keyword evidence="9" id="KW-1185">Reference proteome</keyword>
<evidence type="ECO:0000256" key="6">
    <source>
        <dbReference type="SAM" id="MobiDB-lite"/>
    </source>
</evidence>
<dbReference type="CDD" id="cd15831">
    <property type="entry name" value="BTAD"/>
    <property type="match status" value="1"/>
</dbReference>
<name>A0ABS2SEZ6_9PSEU</name>
<organism evidence="8 9">
    <name type="scientific">Saccharothrix algeriensis</name>
    <dbReference type="NCBI Taxonomy" id="173560"/>
    <lineage>
        <taxon>Bacteria</taxon>
        <taxon>Bacillati</taxon>
        <taxon>Actinomycetota</taxon>
        <taxon>Actinomycetes</taxon>
        <taxon>Pseudonocardiales</taxon>
        <taxon>Pseudonocardiaceae</taxon>
        <taxon>Saccharothrix</taxon>
    </lineage>
</organism>
<dbReference type="Proteomes" id="UP001195724">
    <property type="component" value="Unassembled WGS sequence"/>
</dbReference>
<accession>A0ABS2SEZ6</accession>
<dbReference type="SMART" id="SM00382">
    <property type="entry name" value="AAA"/>
    <property type="match status" value="1"/>
</dbReference>
<feature type="domain" description="OmpR/PhoB-type" evidence="7">
    <location>
        <begin position="1"/>
        <end position="97"/>
    </location>
</feature>
<dbReference type="InterPro" id="IPR036388">
    <property type="entry name" value="WH-like_DNA-bd_sf"/>
</dbReference>
<dbReference type="Gene3D" id="1.25.40.10">
    <property type="entry name" value="Tetratricopeptide repeat domain"/>
    <property type="match status" value="1"/>
</dbReference>
<dbReference type="InterPro" id="IPR041664">
    <property type="entry name" value="AAA_16"/>
</dbReference>
<dbReference type="Gene3D" id="3.40.50.300">
    <property type="entry name" value="P-loop containing nucleotide triphosphate hydrolases"/>
    <property type="match status" value="1"/>
</dbReference>
<evidence type="ECO:0000256" key="1">
    <source>
        <dbReference type="ARBA" id="ARBA00005820"/>
    </source>
</evidence>
<feature type="region of interest" description="Disordered" evidence="6">
    <location>
        <begin position="255"/>
        <end position="354"/>
    </location>
</feature>
<dbReference type="SUPFAM" id="SSF52540">
    <property type="entry name" value="P-loop containing nucleoside triphosphate hydrolases"/>
    <property type="match status" value="1"/>
</dbReference>
<sequence length="1095" mass="114512">MRFALLGPLRVERDGVEVPVGGPRQRDLLALLLLRPNRFLSADWLVDALWDGRPPASAAVTLRTHVAGLRRVLEPGRGHRAPAGLLRGRPGGYELAVPPEAVDAVRFTTLAEDAAAALAVGDAPLAEHRYRAALGLWRGEVAVRLAAVRADVAGLDEARLVAQEGLLTASVALGRHHEVLPDLRRFVTEHPGREPARGQLMLALYRAGRQAEALAVYDEGRRVLLEEHGVTPAEALRALHRRILAQDVPEAAPPGAIALPVPAAPPGRTPPPGSTAPPGTAVPPGSTAPPGAAAPATTSPTAAAPAATSPTAAAPGSTTAPGSTAAPRSTVPPGSTTAPEVAAPPGHADPRATAHGGVRLVGRERELALLDEVLAAARDLGGRFVAVVGEAGIGKTSLARAVGARAAAAGTPVVWARCPDIGQMPPFWLWTQVVRALSPGAAEPALAGFTGPLAADRADRLDPAARFRAYDAVAALVHTAAAPAGLVLVLDDLHAADPDSLLLLRYLAPALPASRALVVATLRPYEHDPDLVAALADVARSPGHRRLHPAGLGPDAVAELVREHTGAAPSAAAVDRLVTRTGGNPFFLTELLTSPDDPPPGVRDTVRRRLHALDEATRDCLDLLSVAGRDLDIAVVGVPSPAADHLVTETAPGVVGFRHPLFAEATYADLSPTRRAALHARLADTARDLLTPAELAHHYGRARDRRADHLRWTLEAAEDATRRLALTDALAHLDRAAALLTDPAEQLAVHLRRTSLLQITVGIGSDAVAEAAARAHHLLTRPDPPRARAADLGTALWTLGELACNRAEFPRAAGIAQRLLALDGGGLTRTAAHYLLGVTAYFGGRLAAADDHLTAALDHLDEDLLRGQTGRTPTLAVHEFRALARSLRGLDARPDLAAARALAERTGDPYGRGNAELFTGWAALQEHDATAAAEAARACRRIGAEGHMAHFVTTGDFFAEWAAVRRGDASRLAALRAAADGIYRLGLRSTRTITTAAVADAHLAAGRREEAVVLADEGLAAARAVGEHVLTAELHRIRGLAGRDARALADGRATAEAQGARLLLARFPRAAPRKRIPGCAEPAARHEATARDEWS</sequence>
<dbReference type="PANTHER" id="PTHR35807">
    <property type="entry name" value="TRANSCRIPTIONAL REGULATOR REDD-RELATED"/>
    <property type="match status" value="1"/>
</dbReference>
<dbReference type="GO" id="GO:0003677">
    <property type="term" value="F:DNA binding"/>
    <property type="evidence" value="ECO:0007669"/>
    <property type="project" value="UniProtKB-KW"/>
</dbReference>
<protein>
    <submittedName>
        <fullName evidence="8">DNA-binding SARP family transcriptional activator/tetratricopeptide (TPR) repeat protein</fullName>
    </submittedName>
</protein>
<keyword evidence="3 5" id="KW-0238">DNA-binding</keyword>
<dbReference type="Gene3D" id="1.10.10.10">
    <property type="entry name" value="Winged helix-like DNA-binding domain superfamily/Winged helix DNA-binding domain"/>
    <property type="match status" value="1"/>
</dbReference>
<dbReference type="PANTHER" id="PTHR35807:SF1">
    <property type="entry name" value="TRANSCRIPTIONAL REGULATOR REDD"/>
    <property type="match status" value="1"/>
</dbReference>
<dbReference type="InterPro" id="IPR011990">
    <property type="entry name" value="TPR-like_helical_dom_sf"/>
</dbReference>
<evidence type="ECO:0000259" key="7">
    <source>
        <dbReference type="PROSITE" id="PS51755"/>
    </source>
</evidence>
<comment type="caution">
    <text evidence="8">The sequence shown here is derived from an EMBL/GenBank/DDBJ whole genome shotgun (WGS) entry which is preliminary data.</text>
</comment>
<dbReference type="InterPro" id="IPR001867">
    <property type="entry name" value="OmpR/PhoB-type_DNA-bd"/>
</dbReference>
<dbReference type="SMART" id="SM01043">
    <property type="entry name" value="BTAD"/>
    <property type="match status" value="1"/>
</dbReference>
<dbReference type="SUPFAM" id="SSF46894">
    <property type="entry name" value="C-terminal effector domain of the bipartite response regulators"/>
    <property type="match status" value="1"/>
</dbReference>
<evidence type="ECO:0000313" key="8">
    <source>
        <dbReference type="EMBL" id="MBM7814832.1"/>
    </source>
</evidence>
<dbReference type="InterPro" id="IPR051677">
    <property type="entry name" value="AfsR-DnrI-RedD_regulator"/>
</dbReference>